<dbReference type="InterPro" id="IPR008197">
    <property type="entry name" value="WAP_dom"/>
</dbReference>
<evidence type="ECO:0000313" key="2">
    <source>
        <dbReference type="Ensembl" id="ENSGWIP00000004244.1"/>
    </source>
</evidence>
<dbReference type="GO" id="GO:0030414">
    <property type="term" value="F:peptidase inhibitor activity"/>
    <property type="evidence" value="ECO:0007669"/>
    <property type="project" value="InterPro"/>
</dbReference>
<dbReference type="GO" id="GO:0005576">
    <property type="term" value="C:extracellular region"/>
    <property type="evidence" value="ECO:0007669"/>
    <property type="project" value="InterPro"/>
</dbReference>
<evidence type="ECO:0000313" key="3">
    <source>
        <dbReference type="Proteomes" id="UP000694680"/>
    </source>
</evidence>
<organism evidence="2 3">
    <name type="scientific">Gouania willdenowi</name>
    <name type="common">Blunt-snouted clingfish</name>
    <name type="synonym">Lepadogaster willdenowi</name>
    <dbReference type="NCBI Taxonomy" id="441366"/>
    <lineage>
        <taxon>Eukaryota</taxon>
        <taxon>Metazoa</taxon>
        <taxon>Chordata</taxon>
        <taxon>Craniata</taxon>
        <taxon>Vertebrata</taxon>
        <taxon>Euteleostomi</taxon>
        <taxon>Actinopterygii</taxon>
        <taxon>Neopterygii</taxon>
        <taxon>Teleostei</taxon>
        <taxon>Neoteleostei</taxon>
        <taxon>Acanthomorphata</taxon>
        <taxon>Ovalentaria</taxon>
        <taxon>Blenniimorphae</taxon>
        <taxon>Blenniiformes</taxon>
        <taxon>Gobiesocoidei</taxon>
        <taxon>Gobiesocidae</taxon>
        <taxon>Gobiesocinae</taxon>
        <taxon>Gouania</taxon>
    </lineage>
</organism>
<keyword evidence="3" id="KW-1185">Reference proteome</keyword>
<reference evidence="2" key="3">
    <citation type="submission" date="2025-09" db="UniProtKB">
        <authorList>
            <consortium name="Ensembl"/>
        </authorList>
    </citation>
    <scope>IDENTIFICATION</scope>
</reference>
<dbReference type="Ensembl" id="ENSGWIT00000004553.1">
    <property type="protein sequence ID" value="ENSGWIP00000004244.1"/>
    <property type="gene ID" value="ENSGWIG00000002280.1"/>
</dbReference>
<dbReference type="PRINTS" id="PR00003">
    <property type="entry name" value="4DISULPHCORE"/>
</dbReference>
<dbReference type="SMART" id="SM00217">
    <property type="entry name" value="WAP"/>
    <property type="match status" value="1"/>
</dbReference>
<dbReference type="Pfam" id="PF00095">
    <property type="entry name" value="WAP"/>
    <property type="match status" value="1"/>
</dbReference>
<protein>
    <recommendedName>
        <fullName evidence="1">WAP domain-containing protein</fullName>
    </recommendedName>
</protein>
<dbReference type="SUPFAM" id="SSF57256">
    <property type="entry name" value="Elafin-like"/>
    <property type="match status" value="1"/>
</dbReference>
<proteinExistence type="predicted"/>
<dbReference type="InterPro" id="IPR036645">
    <property type="entry name" value="Elafin-like_sf"/>
</dbReference>
<name>A0A8C5FZT1_GOUWI</name>
<dbReference type="Proteomes" id="UP000694680">
    <property type="component" value="Chromosome 7"/>
</dbReference>
<accession>A0A8C5FZT1</accession>
<evidence type="ECO:0000259" key="1">
    <source>
        <dbReference type="PROSITE" id="PS51390"/>
    </source>
</evidence>
<dbReference type="Gene3D" id="4.10.75.10">
    <property type="entry name" value="Elafin-like"/>
    <property type="match status" value="1"/>
</dbReference>
<feature type="domain" description="WAP" evidence="1">
    <location>
        <begin position="6"/>
        <end position="56"/>
    </location>
</feature>
<dbReference type="AlphaFoldDB" id="A0A8C5FZT1"/>
<dbReference type="PROSITE" id="PS51390">
    <property type="entry name" value="WAP"/>
    <property type="match status" value="1"/>
</dbReference>
<sequence>VNIHGDVEKPGSCPSLLIHFGGAPCQKKDKCHHDYDCPEDEKCCIGRCGHECTEIHKGNL</sequence>
<reference evidence="2" key="2">
    <citation type="submission" date="2025-08" db="UniProtKB">
        <authorList>
            <consortium name="Ensembl"/>
        </authorList>
    </citation>
    <scope>IDENTIFICATION</scope>
</reference>
<reference evidence="2" key="1">
    <citation type="submission" date="2020-06" db="EMBL/GenBank/DDBJ databases">
        <authorList>
            <consortium name="Wellcome Sanger Institute Data Sharing"/>
        </authorList>
    </citation>
    <scope>NUCLEOTIDE SEQUENCE [LARGE SCALE GENOMIC DNA]</scope>
</reference>